<proteinExistence type="predicted"/>
<keyword evidence="2" id="KW-1185">Reference proteome</keyword>
<organism evidence="1 2">
    <name type="scientific">Klebsiella phage vB_KpnS-Carvaje</name>
    <dbReference type="NCBI Taxonomy" id="2900314"/>
    <lineage>
        <taxon>Viruses</taxon>
        <taxon>Duplodnaviria</taxon>
        <taxon>Heunggongvirae</taxon>
        <taxon>Uroviricota</taxon>
        <taxon>Caudoviricetes</taxon>
        <taxon>Carvajevirus</taxon>
        <taxon>Carvajevirus carvaje</taxon>
    </lineage>
</organism>
<evidence type="ECO:0000313" key="1">
    <source>
        <dbReference type="EMBL" id="UJQ44061.1"/>
    </source>
</evidence>
<dbReference type="EMBL" id="OL604152">
    <property type="protein sequence ID" value="UJQ44061.1"/>
    <property type="molecule type" value="Genomic_DNA"/>
</dbReference>
<reference evidence="1" key="1">
    <citation type="submission" date="2021-11" db="EMBL/GenBank/DDBJ databases">
        <authorList>
            <person name="Sousa J."/>
            <person name="Sillankorva S."/>
            <person name="Faustino A."/>
            <person name="Carvalho C."/>
        </authorList>
    </citation>
    <scope>NUCLEOTIDE SEQUENCE</scope>
</reference>
<accession>A0AAE9CK75</accession>
<reference evidence="1" key="2">
    <citation type="journal article" date="2022" name="Curr. Genet.">
        <title>Suggestion for a new bacteriophage genus for the Klebsiella pneumoniae phage vB_KpnS-Carvaje.</title>
        <authorList>
            <person name="Sousa J.C."/>
            <person name="Sillankorva S."/>
            <person name="Faustino A."/>
            <person name="Carvalho C.M."/>
        </authorList>
    </citation>
    <scope>NUCLEOTIDE SEQUENCE</scope>
</reference>
<evidence type="ECO:0000313" key="2">
    <source>
        <dbReference type="Proteomes" id="UP000829649"/>
    </source>
</evidence>
<protein>
    <submittedName>
        <fullName evidence="1">Uncharacterized protein</fullName>
    </submittedName>
</protein>
<gene>
    <name evidence="1" type="ORF">vBKpnSCarvaje_0097</name>
</gene>
<sequence>MKRLLLISLLATAAVNGAELKRCDLTITRLNSTDSITRPGGATVVDDQ</sequence>
<name>A0AAE9CK75_9CAUD</name>
<dbReference type="Proteomes" id="UP000829649">
    <property type="component" value="Segment"/>
</dbReference>